<evidence type="ECO:0000256" key="1">
    <source>
        <dbReference type="ARBA" id="ARBA00004370"/>
    </source>
</evidence>
<protein>
    <recommendedName>
        <fullName evidence="8">Cytochrome b561 domain-containing protein</fullName>
    </recommendedName>
</protein>
<keyword evidence="3 7" id="KW-0812">Transmembrane</keyword>
<dbReference type="Gene3D" id="1.20.120.1770">
    <property type="match status" value="1"/>
</dbReference>
<dbReference type="SMART" id="SM00665">
    <property type="entry name" value="B561"/>
    <property type="match status" value="1"/>
</dbReference>
<keyword evidence="6 7" id="KW-0472">Membrane</keyword>
<dbReference type="PANTHER" id="PTHR23130:SF171">
    <property type="entry name" value="OS01G0895300 PROTEIN"/>
    <property type="match status" value="1"/>
</dbReference>
<evidence type="ECO:0000256" key="4">
    <source>
        <dbReference type="ARBA" id="ARBA00022982"/>
    </source>
</evidence>
<gene>
    <name evidence="9" type="ORF">EGW08_009606</name>
</gene>
<evidence type="ECO:0000256" key="2">
    <source>
        <dbReference type="ARBA" id="ARBA00022448"/>
    </source>
</evidence>
<feature type="transmembrane region" description="Helical" evidence="7">
    <location>
        <begin position="195"/>
        <end position="216"/>
    </location>
</feature>
<feature type="transmembrane region" description="Helical" evidence="7">
    <location>
        <begin position="165"/>
        <end position="183"/>
    </location>
</feature>
<keyword evidence="4" id="KW-0249">Electron transport</keyword>
<evidence type="ECO:0000256" key="3">
    <source>
        <dbReference type="ARBA" id="ARBA00022692"/>
    </source>
</evidence>
<dbReference type="PROSITE" id="PS50939">
    <property type="entry name" value="CYTOCHROME_B561"/>
    <property type="match status" value="1"/>
</dbReference>
<dbReference type="Pfam" id="PF03188">
    <property type="entry name" value="Cytochrom_B561"/>
    <property type="match status" value="1"/>
</dbReference>
<dbReference type="OrthoDB" id="6372137at2759"/>
<comment type="caution">
    <text evidence="9">The sequence shown here is derived from an EMBL/GenBank/DDBJ whole genome shotgun (WGS) entry which is preliminary data.</text>
</comment>
<accession>A0A3S1BFP6</accession>
<name>A0A3S1BFP6_ELYCH</name>
<comment type="subcellular location">
    <subcellularLocation>
        <location evidence="1">Membrane</location>
    </subcellularLocation>
</comment>
<dbReference type="CDD" id="cd08760">
    <property type="entry name" value="Cyt_b561_FRRS1_like"/>
    <property type="match status" value="1"/>
</dbReference>
<evidence type="ECO:0000313" key="9">
    <source>
        <dbReference type="EMBL" id="RUS82613.1"/>
    </source>
</evidence>
<keyword evidence="5 7" id="KW-1133">Transmembrane helix</keyword>
<sequence>MTDGTLSCSLRRRLAGYTVAGKTRKNIADPLTLLFARGSGSVENGVVSLSYHGANDRFPSSQPLTASDVLDDSAQDEDYPLIKLHGALMIGAWVFLASIGIVAARYYKPVWKQDMCSLKVWFQIHRTCMVLVFCTCVAGFVVIFLEVEEWVEIEQKPKYLEGHPIMGVVVTGLCVINPLMALIRPHPGTKYRPIFNWAHWFVGTSAHILGVATIFFGFELDKADAPDYLKYILAGYVGWQALVELTLEFLACCCKKRPARSDAYKMSDNGVAGQMEDNDTNQSDGMDSFRKGLFTIHFFVVTAISAVLISLLVVGKKELDS</sequence>
<dbReference type="PANTHER" id="PTHR23130">
    <property type="entry name" value="CYTOCHROME B561 AND DOMON DOMAIN-CONTAINING PROTEIN"/>
    <property type="match status" value="1"/>
</dbReference>
<dbReference type="EMBL" id="RQTK01000278">
    <property type="protein sequence ID" value="RUS82613.1"/>
    <property type="molecule type" value="Genomic_DNA"/>
</dbReference>
<evidence type="ECO:0000259" key="8">
    <source>
        <dbReference type="PROSITE" id="PS50939"/>
    </source>
</evidence>
<feature type="transmembrane region" description="Helical" evidence="7">
    <location>
        <begin position="228"/>
        <end position="251"/>
    </location>
</feature>
<feature type="transmembrane region" description="Helical" evidence="7">
    <location>
        <begin position="293"/>
        <end position="314"/>
    </location>
</feature>
<evidence type="ECO:0000256" key="5">
    <source>
        <dbReference type="ARBA" id="ARBA00022989"/>
    </source>
</evidence>
<reference evidence="9 10" key="1">
    <citation type="submission" date="2019-01" db="EMBL/GenBank/DDBJ databases">
        <title>A draft genome assembly of the solar-powered sea slug Elysia chlorotica.</title>
        <authorList>
            <person name="Cai H."/>
            <person name="Li Q."/>
            <person name="Fang X."/>
            <person name="Li J."/>
            <person name="Curtis N.E."/>
            <person name="Altenburger A."/>
            <person name="Shibata T."/>
            <person name="Feng M."/>
            <person name="Maeda T."/>
            <person name="Schwartz J.A."/>
            <person name="Shigenobu S."/>
            <person name="Lundholm N."/>
            <person name="Nishiyama T."/>
            <person name="Yang H."/>
            <person name="Hasebe M."/>
            <person name="Li S."/>
            <person name="Pierce S.K."/>
            <person name="Wang J."/>
        </authorList>
    </citation>
    <scope>NUCLEOTIDE SEQUENCE [LARGE SCALE GENOMIC DNA]</scope>
    <source>
        <strain evidence="9">EC2010</strain>
        <tissue evidence="9">Whole organism of an adult</tissue>
    </source>
</reference>
<organism evidence="9 10">
    <name type="scientific">Elysia chlorotica</name>
    <name type="common">Eastern emerald elysia</name>
    <name type="synonym">Sea slug</name>
    <dbReference type="NCBI Taxonomy" id="188477"/>
    <lineage>
        <taxon>Eukaryota</taxon>
        <taxon>Metazoa</taxon>
        <taxon>Spiralia</taxon>
        <taxon>Lophotrochozoa</taxon>
        <taxon>Mollusca</taxon>
        <taxon>Gastropoda</taxon>
        <taxon>Heterobranchia</taxon>
        <taxon>Euthyneura</taxon>
        <taxon>Panpulmonata</taxon>
        <taxon>Sacoglossa</taxon>
        <taxon>Placobranchoidea</taxon>
        <taxon>Plakobranchidae</taxon>
        <taxon>Elysia</taxon>
    </lineage>
</organism>
<feature type="transmembrane region" description="Helical" evidence="7">
    <location>
        <begin position="87"/>
        <end position="107"/>
    </location>
</feature>
<evidence type="ECO:0000313" key="10">
    <source>
        <dbReference type="Proteomes" id="UP000271974"/>
    </source>
</evidence>
<feature type="transmembrane region" description="Helical" evidence="7">
    <location>
        <begin position="128"/>
        <end position="145"/>
    </location>
</feature>
<dbReference type="GO" id="GO:0016020">
    <property type="term" value="C:membrane"/>
    <property type="evidence" value="ECO:0007669"/>
    <property type="project" value="UniProtKB-SubCell"/>
</dbReference>
<dbReference type="STRING" id="188477.A0A3S1BFP6"/>
<dbReference type="Proteomes" id="UP000271974">
    <property type="component" value="Unassembled WGS sequence"/>
</dbReference>
<dbReference type="InterPro" id="IPR006593">
    <property type="entry name" value="Cyt_b561/ferric_Rdtase_TM"/>
</dbReference>
<proteinExistence type="predicted"/>
<evidence type="ECO:0000256" key="6">
    <source>
        <dbReference type="ARBA" id="ARBA00023136"/>
    </source>
</evidence>
<dbReference type="AlphaFoldDB" id="A0A3S1BFP6"/>
<keyword evidence="10" id="KW-1185">Reference proteome</keyword>
<keyword evidence="2" id="KW-0813">Transport</keyword>
<feature type="domain" description="Cytochrome b561" evidence="8">
    <location>
        <begin position="46"/>
        <end position="253"/>
    </location>
</feature>
<evidence type="ECO:0000256" key="7">
    <source>
        <dbReference type="SAM" id="Phobius"/>
    </source>
</evidence>